<name>U5DEY0_9CHRO</name>
<dbReference type="AlphaFoldDB" id="U5DEY0"/>
<accession>U5DEY0</accession>
<dbReference type="EMBL" id="ASSJ01000085">
    <property type="protein sequence ID" value="ERN39857.1"/>
    <property type="molecule type" value="Genomic_DNA"/>
</dbReference>
<gene>
    <name evidence="1" type="ORF">KR51_00036390</name>
</gene>
<dbReference type="STRING" id="582515.KR51_00036390"/>
<protein>
    <submittedName>
        <fullName evidence="1">Uncharacterized protein</fullName>
    </submittedName>
</protein>
<dbReference type="eggNOG" id="ENOG50300H4">
    <property type="taxonomic scope" value="Bacteria"/>
</dbReference>
<dbReference type="Proteomes" id="UP000016960">
    <property type="component" value="Unassembled WGS sequence"/>
</dbReference>
<comment type="caution">
    <text evidence="1">The sequence shown here is derived from an EMBL/GenBank/DDBJ whole genome shotgun (WGS) entry which is preliminary data.</text>
</comment>
<dbReference type="InParanoid" id="U5DEY0"/>
<evidence type="ECO:0000313" key="2">
    <source>
        <dbReference type="Proteomes" id="UP000016960"/>
    </source>
</evidence>
<organism evidence="1 2">
    <name type="scientific">Rubidibacter lacunae KORDI 51-2</name>
    <dbReference type="NCBI Taxonomy" id="582515"/>
    <lineage>
        <taxon>Bacteria</taxon>
        <taxon>Bacillati</taxon>
        <taxon>Cyanobacteriota</taxon>
        <taxon>Cyanophyceae</taxon>
        <taxon>Oscillatoriophycideae</taxon>
        <taxon>Chroococcales</taxon>
        <taxon>Aphanothecaceae</taxon>
        <taxon>Rubidibacter</taxon>
    </lineage>
</organism>
<sequence>MPVEYIFFLANASLTLRLVRHLNREVSSLPPCSLTVIHRIDGWLVKIKFDTQLAPMQAGNFRAYLSEIGIPFEPDIRLQMAFWSLETGQSPVDVMRRYQLAIVAHGYPDRQEIETFCQQFTRGLGYCPETLA</sequence>
<keyword evidence="2" id="KW-1185">Reference proteome</keyword>
<proteinExistence type="predicted"/>
<reference evidence="1 2" key="1">
    <citation type="submission" date="2013-05" db="EMBL/GenBank/DDBJ databases">
        <title>Draft genome sequence of Rubidibacter lacunae KORDI 51-2.</title>
        <authorList>
            <person name="Choi D.H."/>
            <person name="Noh J.H."/>
            <person name="Kwon K.-K."/>
            <person name="Lee J.-H."/>
            <person name="Ryu J.-Y."/>
        </authorList>
    </citation>
    <scope>NUCLEOTIDE SEQUENCE [LARGE SCALE GENOMIC DNA]</scope>
    <source>
        <strain evidence="1 2">KORDI 51-2</strain>
    </source>
</reference>
<evidence type="ECO:0000313" key="1">
    <source>
        <dbReference type="EMBL" id="ERN39857.1"/>
    </source>
</evidence>